<dbReference type="EMBL" id="LBUP01000005">
    <property type="protein sequence ID" value="KKQ66418.1"/>
    <property type="molecule type" value="Genomic_DNA"/>
</dbReference>
<keyword evidence="4 7" id="KW-0812">Transmembrane</keyword>
<dbReference type="GO" id="GO:0004190">
    <property type="term" value="F:aspartic-type endopeptidase activity"/>
    <property type="evidence" value="ECO:0007669"/>
    <property type="project" value="InterPro"/>
</dbReference>
<gene>
    <name evidence="10" type="ORF">US86_C0005G0029</name>
</gene>
<comment type="similarity">
    <text evidence="2">Belongs to the peptidase A24 family.</text>
</comment>
<comment type="caution">
    <text evidence="10">The sequence shown here is derived from an EMBL/GenBank/DDBJ whole genome shotgun (WGS) entry which is preliminary data.</text>
</comment>
<comment type="subcellular location">
    <subcellularLocation>
        <location evidence="1">Cell membrane</location>
        <topology evidence="1">Multi-pass membrane protein</topology>
    </subcellularLocation>
</comment>
<dbReference type="PANTHER" id="PTHR30487">
    <property type="entry name" value="TYPE 4 PREPILIN-LIKE PROTEINS LEADER PEPTIDE-PROCESSING ENZYME"/>
    <property type="match status" value="1"/>
</dbReference>
<feature type="domain" description="Prepilin peptidase A24 N-terminal" evidence="9">
    <location>
        <begin position="9"/>
        <end position="90"/>
    </location>
</feature>
<organism evidence="10 11">
    <name type="scientific">Candidatus Daviesbacteria bacterium GW2011_GWA2_38_24</name>
    <dbReference type="NCBI Taxonomy" id="1618422"/>
    <lineage>
        <taxon>Bacteria</taxon>
        <taxon>Candidatus Daviesiibacteriota</taxon>
    </lineage>
</organism>
<feature type="transmembrane region" description="Helical" evidence="7">
    <location>
        <begin position="226"/>
        <end position="259"/>
    </location>
</feature>
<proteinExistence type="inferred from homology"/>
<feature type="transmembrane region" description="Helical" evidence="7">
    <location>
        <begin position="111"/>
        <end position="129"/>
    </location>
</feature>
<evidence type="ECO:0000259" key="8">
    <source>
        <dbReference type="Pfam" id="PF01478"/>
    </source>
</evidence>
<keyword evidence="5 7" id="KW-1133">Transmembrane helix</keyword>
<evidence type="ECO:0000256" key="6">
    <source>
        <dbReference type="ARBA" id="ARBA00023136"/>
    </source>
</evidence>
<sequence>MVFLGIGFILGIILGSLVLCIASRALTGESFWGRSYCEKCKHKLAWYDLLPVLSYTLLKGKCRYCKKKISIEYLIVEICMGLLVGFLFYQILNGPLNILITPNGSLRILEFLFKALVISILAAVFITDYKTGLIPDRISFPAIKIALVYLLTLTAYKIFLIYYSLQNSMIGKYLLPPHSDYFFRHSLIATEVLTSGIAAALLVGLFFAILIFVTRGRGMGGGDLKLGVFMGLALGVQNVILALMLAFFMGSIVGLGLLLTRRKKFGQTIPFGPFLTIGSLIALFWGEEIIRWYMRFNT</sequence>
<dbReference type="Proteomes" id="UP000034235">
    <property type="component" value="Unassembled WGS sequence"/>
</dbReference>
<evidence type="ECO:0000256" key="7">
    <source>
        <dbReference type="SAM" id="Phobius"/>
    </source>
</evidence>
<evidence type="ECO:0000256" key="1">
    <source>
        <dbReference type="ARBA" id="ARBA00004651"/>
    </source>
</evidence>
<dbReference type="PANTHER" id="PTHR30487:SF0">
    <property type="entry name" value="PREPILIN LEADER PEPTIDASE_N-METHYLTRANSFERASE-RELATED"/>
    <property type="match status" value="1"/>
</dbReference>
<dbReference type="InterPro" id="IPR000045">
    <property type="entry name" value="Prepilin_IV_endopep_pep"/>
</dbReference>
<feature type="transmembrane region" description="Helical" evidence="7">
    <location>
        <begin position="185"/>
        <end position="214"/>
    </location>
</feature>
<dbReference type="InterPro" id="IPR010627">
    <property type="entry name" value="Prepilin_pept_A24_N"/>
</dbReference>
<evidence type="ECO:0000256" key="5">
    <source>
        <dbReference type="ARBA" id="ARBA00022989"/>
    </source>
</evidence>
<dbReference type="Pfam" id="PF01478">
    <property type="entry name" value="Peptidase_A24"/>
    <property type="match status" value="1"/>
</dbReference>
<evidence type="ECO:0000256" key="3">
    <source>
        <dbReference type="ARBA" id="ARBA00022475"/>
    </source>
</evidence>
<evidence type="ECO:0000259" key="9">
    <source>
        <dbReference type="Pfam" id="PF06750"/>
    </source>
</evidence>
<feature type="domain" description="Prepilin type IV endopeptidase peptidase" evidence="8">
    <location>
        <begin position="116"/>
        <end position="255"/>
    </location>
</feature>
<feature type="transmembrane region" description="Helical" evidence="7">
    <location>
        <begin position="71"/>
        <end position="91"/>
    </location>
</feature>
<dbReference type="GO" id="GO:0005886">
    <property type="term" value="C:plasma membrane"/>
    <property type="evidence" value="ECO:0007669"/>
    <property type="project" value="UniProtKB-SubCell"/>
</dbReference>
<evidence type="ECO:0000313" key="10">
    <source>
        <dbReference type="EMBL" id="KKQ66418.1"/>
    </source>
</evidence>
<accession>A0A0G0JFG9</accession>
<dbReference type="GO" id="GO:0006465">
    <property type="term" value="P:signal peptide processing"/>
    <property type="evidence" value="ECO:0007669"/>
    <property type="project" value="TreeGrafter"/>
</dbReference>
<protein>
    <submittedName>
        <fullName evidence="10">Aspartate peptidase</fullName>
    </submittedName>
</protein>
<evidence type="ECO:0000256" key="4">
    <source>
        <dbReference type="ARBA" id="ARBA00022692"/>
    </source>
</evidence>
<evidence type="ECO:0000256" key="2">
    <source>
        <dbReference type="ARBA" id="ARBA00005801"/>
    </source>
</evidence>
<keyword evidence="3" id="KW-1003">Cell membrane</keyword>
<keyword evidence="6 7" id="KW-0472">Membrane</keyword>
<dbReference type="AlphaFoldDB" id="A0A0G0JFG9"/>
<feature type="transmembrane region" description="Helical" evidence="7">
    <location>
        <begin position="141"/>
        <end position="165"/>
    </location>
</feature>
<reference evidence="10 11" key="1">
    <citation type="journal article" date="2015" name="Nature">
        <title>rRNA introns, odd ribosomes, and small enigmatic genomes across a large radiation of phyla.</title>
        <authorList>
            <person name="Brown C.T."/>
            <person name="Hug L.A."/>
            <person name="Thomas B.C."/>
            <person name="Sharon I."/>
            <person name="Castelle C.J."/>
            <person name="Singh A."/>
            <person name="Wilkins M.J."/>
            <person name="Williams K.H."/>
            <person name="Banfield J.F."/>
        </authorList>
    </citation>
    <scope>NUCLEOTIDE SEQUENCE [LARGE SCALE GENOMIC DNA]</scope>
</reference>
<dbReference type="InterPro" id="IPR050882">
    <property type="entry name" value="Prepilin_peptidase/N-MTase"/>
</dbReference>
<evidence type="ECO:0000313" key="11">
    <source>
        <dbReference type="Proteomes" id="UP000034235"/>
    </source>
</evidence>
<feature type="transmembrane region" description="Helical" evidence="7">
    <location>
        <begin position="265"/>
        <end position="285"/>
    </location>
</feature>
<feature type="transmembrane region" description="Helical" evidence="7">
    <location>
        <begin position="6"/>
        <end position="26"/>
    </location>
</feature>
<dbReference type="Pfam" id="PF06750">
    <property type="entry name" value="A24_N_bact"/>
    <property type="match status" value="1"/>
</dbReference>
<name>A0A0G0JFG9_9BACT</name>
<dbReference type="Gene3D" id="1.20.120.1220">
    <property type="match status" value="1"/>
</dbReference>